<gene>
    <name evidence="8" type="primary">nuoK</name>
    <name evidence="9" type="ORF">AN477_15995</name>
</gene>
<keyword evidence="5 8" id="KW-0874">Quinone</keyword>
<keyword evidence="4 8" id="KW-0812">Transmembrane</keyword>
<name>A0A0P9CT62_9BACL</name>
<dbReference type="Proteomes" id="UP000050482">
    <property type="component" value="Unassembled WGS sequence"/>
</dbReference>
<feature type="transmembrane region" description="Helical" evidence="8">
    <location>
        <begin position="68"/>
        <end position="92"/>
    </location>
</feature>
<comment type="similarity">
    <text evidence="2 8">Belongs to the complex I subunit 4L family.</text>
</comment>
<protein>
    <recommendedName>
        <fullName evidence="8">NADH-quinone oxidoreductase subunit K</fullName>
        <ecNumber evidence="8">7.1.1.-</ecNumber>
    </recommendedName>
    <alternativeName>
        <fullName evidence="8">NADH dehydrogenase I subunit K</fullName>
    </alternativeName>
    <alternativeName>
        <fullName evidence="8">NDH-1 subunit K</fullName>
    </alternativeName>
</protein>
<evidence type="ECO:0000256" key="6">
    <source>
        <dbReference type="ARBA" id="ARBA00022989"/>
    </source>
</evidence>
<dbReference type="GO" id="GO:0042773">
    <property type="term" value="P:ATP synthesis coupled electron transport"/>
    <property type="evidence" value="ECO:0007669"/>
    <property type="project" value="InterPro"/>
</dbReference>
<dbReference type="PANTHER" id="PTHR11434:SF16">
    <property type="entry name" value="NADH-UBIQUINONE OXIDOREDUCTASE CHAIN 4L"/>
    <property type="match status" value="1"/>
</dbReference>
<dbReference type="GO" id="GO:0005886">
    <property type="term" value="C:plasma membrane"/>
    <property type="evidence" value="ECO:0007669"/>
    <property type="project" value="UniProtKB-SubCell"/>
</dbReference>
<sequence>MGAAPFPVPTGSLLALGALLFCIGLFGALTKRNLIIVLVSIELMLNAANINLVTFSRLGVAPSLSGQVFSLFTMTVAAAEIAVGLALLLALFRLRKTSEVKDLNIHKW</sequence>
<dbReference type="InterPro" id="IPR039428">
    <property type="entry name" value="NUOK/Mnh_C1-like"/>
</dbReference>
<dbReference type="HAMAP" id="MF_01456">
    <property type="entry name" value="NDH1_NuoK"/>
    <property type="match status" value="1"/>
</dbReference>
<dbReference type="NCBIfam" id="NF004320">
    <property type="entry name" value="PRK05715.1-2"/>
    <property type="match status" value="1"/>
</dbReference>
<evidence type="ECO:0000313" key="10">
    <source>
        <dbReference type="Proteomes" id="UP000050482"/>
    </source>
</evidence>
<dbReference type="Gene3D" id="1.10.287.3510">
    <property type="match status" value="1"/>
</dbReference>
<comment type="subunit">
    <text evidence="8">NDH-1 is composed of 14 different subunits. Subunits NuoA, H, J, K, L, M, N constitute the membrane sector of the complex.</text>
</comment>
<dbReference type="FunFam" id="1.10.287.3510:FF:000001">
    <property type="entry name" value="NADH-quinone oxidoreductase subunit K"/>
    <property type="match status" value="1"/>
</dbReference>
<dbReference type="NCBIfam" id="NF004321">
    <property type="entry name" value="PRK05715.1-3"/>
    <property type="match status" value="1"/>
</dbReference>
<keyword evidence="3 8" id="KW-0813">Transport</keyword>
<evidence type="ECO:0000256" key="7">
    <source>
        <dbReference type="ARBA" id="ARBA00023136"/>
    </source>
</evidence>
<keyword evidence="8" id="KW-0520">NAD</keyword>
<dbReference type="STRING" id="471514.AN477_15995"/>
<evidence type="ECO:0000256" key="5">
    <source>
        <dbReference type="ARBA" id="ARBA00022719"/>
    </source>
</evidence>
<feature type="transmembrane region" description="Helical" evidence="8">
    <location>
        <begin position="6"/>
        <end position="27"/>
    </location>
</feature>
<dbReference type="OrthoDB" id="9810120at2"/>
<dbReference type="RefSeq" id="WP_054970160.1">
    <property type="nucleotide sequence ID" value="NZ_LJCO01000069.1"/>
</dbReference>
<keyword evidence="8" id="KW-1278">Translocase</keyword>
<evidence type="ECO:0000256" key="1">
    <source>
        <dbReference type="ARBA" id="ARBA00004141"/>
    </source>
</evidence>
<dbReference type="GO" id="GO:0030964">
    <property type="term" value="C:NADH dehydrogenase complex"/>
    <property type="evidence" value="ECO:0007669"/>
    <property type="project" value="TreeGrafter"/>
</dbReference>
<dbReference type="NCBIfam" id="NF004323">
    <property type="entry name" value="PRK05715.1-5"/>
    <property type="match status" value="1"/>
</dbReference>
<comment type="function">
    <text evidence="8">NDH-1 shuttles electrons from NADH, via FMN and iron-sulfur (Fe-S) centers, to quinones in the respiratory chain. The immediate electron acceptor for the enzyme in this species is believed to be a menaquinone. Couples the redox reaction to proton translocation (for every two electrons transferred, four hydrogen ions are translocated across the cytoplasmic membrane), and thus conserves the redox energy in a proton gradient.</text>
</comment>
<evidence type="ECO:0000256" key="4">
    <source>
        <dbReference type="ARBA" id="ARBA00022692"/>
    </source>
</evidence>
<dbReference type="NCBIfam" id="NF004322">
    <property type="entry name" value="PRK05715.1-4"/>
    <property type="match status" value="1"/>
</dbReference>
<comment type="subcellular location">
    <subcellularLocation>
        <location evidence="8">Cell membrane</location>
        <topology evidence="8">Multi-pass membrane protein</topology>
    </subcellularLocation>
    <subcellularLocation>
        <location evidence="1">Membrane</location>
        <topology evidence="1">Multi-pass membrane protein</topology>
    </subcellularLocation>
</comment>
<dbReference type="GO" id="GO:0048038">
    <property type="term" value="F:quinone binding"/>
    <property type="evidence" value="ECO:0007669"/>
    <property type="project" value="UniProtKB-KW"/>
</dbReference>
<keyword evidence="8" id="KW-1003">Cell membrane</keyword>
<reference evidence="9 10" key="1">
    <citation type="submission" date="2015-09" db="EMBL/GenBank/DDBJ databases">
        <title>Draft genome sequence of Alicyclobacillus ferrooxydans DSM 22381.</title>
        <authorList>
            <person name="Hemp J."/>
        </authorList>
    </citation>
    <scope>NUCLEOTIDE SEQUENCE [LARGE SCALE GENOMIC DNA]</scope>
    <source>
        <strain evidence="9 10">TC-34</strain>
    </source>
</reference>
<keyword evidence="10" id="KW-1185">Reference proteome</keyword>
<feature type="transmembrane region" description="Helical" evidence="8">
    <location>
        <begin position="34"/>
        <end position="56"/>
    </location>
</feature>
<dbReference type="PATRIC" id="fig|471514.4.peg.4887"/>
<dbReference type="AlphaFoldDB" id="A0A0P9CT62"/>
<evidence type="ECO:0000313" key="9">
    <source>
        <dbReference type="EMBL" id="KPV42831.1"/>
    </source>
</evidence>
<keyword evidence="7 8" id="KW-0472">Membrane</keyword>
<evidence type="ECO:0000256" key="3">
    <source>
        <dbReference type="ARBA" id="ARBA00022448"/>
    </source>
</evidence>
<dbReference type="PANTHER" id="PTHR11434">
    <property type="entry name" value="NADH-UBIQUINONE OXIDOREDUCTASE SUBUNIT ND4L"/>
    <property type="match status" value="1"/>
</dbReference>
<dbReference type="InterPro" id="IPR001133">
    <property type="entry name" value="NADH_UbQ_OxRdtase_chain4L/K"/>
</dbReference>
<comment type="caution">
    <text evidence="9">The sequence shown here is derived from an EMBL/GenBank/DDBJ whole genome shotgun (WGS) entry which is preliminary data.</text>
</comment>
<keyword evidence="6 8" id="KW-1133">Transmembrane helix</keyword>
<proteinExistence type="inferred from homology"/>
<dbReference type="EC" id="7.1.1.-" evidence="8"/>
<evidence type="ECO:0000256" key="2">
    <source>
        <dbReference type="ARBA" id="ARBA00010519"/>
    </source>
</evidence>
<dbReference type="GO" id="GO:0050136">
    <property type="term" value="F:NADH dehydrogenase (quinone) (non-electrogenic) activity"/>
    <property type="evidence" value="ECO:0007669"/>
    <property type="project" value="UniProtKB-UniRule"/>
</dbReference>
<evidence type="ECO:0000256" key="8">
    <source>
        <dbReference type="HAMAP-Rule" id="MF_01456"/>
    </source>
</evidence>
<organism evidence="9 10">
    <name type="scientific">Alicyclobacillus ferrooxydans</name>
    <dbReference type="NCBI Taxonomy" id="471514"/>
    <lineage>
        <taxon>Bacteria</taxon>
        <taxon>Bacillati</taxon>
        <taxon>Bacillota</taxon>
        <taxon>Bacilli</taxon>
        <taxon>Bacillales</taxon>
        <taxon>Alicyclobacillaceae</taxon>
        <taxon>Alicyclobacillus</taxon>
    </lineage>
</organism>
<dbReference type="Pfam" id="PF00420">
    <property type="entry name" value="Oxidored_q2"/>
    <property type="match status" value="1"/>
</dbReference>
<dbReference type="EMBL" id="LJCO01000069">
    <property type="protein sequence ID" value="KPV42831.1"/>
    <property type="molecule type" value="Genomic_DNA"/>
</dbReference>
<comment type="catalytic activity">
    <reaction evidence="8">
        <text>a quinone + NADH + 5 H(+)(in) = a quinol + NAD(+) + 4 H(+)(out)</text>
        <dbReference type="Rhea" id="RHEA:57888"/>
        <dbReference type="ChEBI" id="CHEBI:15378"/>
        <dbReference type="ChEBI" id="CHEBI:24646"/>
        <dbReference type="ChEBI" id="CHEBI:57540"/>
        <dbReference type="ChEBI" id="CHEBI:57945"/>
        <dbReference type="ChEBI" id="CHEBI:132124"/>
    </reaction>
</comment>
<accession>A0A0P9CT62</accession>